<organism evidence="8">
    <name type="scientific">Pteridomonas sp. YPF1301</name>
    <dbReference type="NCBI Taxonomy" id="2766739"/>
    <lineage>
        <taxon>Eukaryota</taxon>
        <taxon>Sar</taxon>
        <taxon>Stramenopiles</taxon>
        <taxon>Ochrophyta</taxon>
        <taxon>Dictyochophyceae</taxon>
        <taxon>Pedinellales</taxon>
        <taxon>Pteridomonas</taxon>
    </lineage>
</organism>
<evidence type="ECO:0000313" key="8">
    <source>
        <dbReference type="EMBL" id="BCL05896.1"/>
    </source>
</evidence>
<keyword evidence="8" id="KW-0934">Plastid</keyword>
<dbReference type="GO" id="GO:0005763">
    <property type="term" value="C:mitochondrial small ribosomal subunit"/>
    <property type="evidence" value="ECO:0007669"/>
    <property type="project" value="TreeGrafter"/>
</dbReference>
<dbReference type="SUPFAM" id="SSF54570">
    <property type="entry name" value="Ribosomal protein S19"/>
    <property type="match status" value="1"/>
</dbReference>
<dbReference type="GO" id="GO:0006412">
    <property type="term" value="P:translation"/>
    <property type="evidence" value="ECO:0007669"/>
    <property type="project" value="InterPro"/>
</dbReference>
<name>A0A7G1MS77_9STRA</name>
<evidence type="ECO:0000256" key="5">
    <source>
        <dbReference type="ARBA" id="ARBA00023274"/>
    </source>
</evidence>
<dbReference type="PRINTS" id="PR00975">
    <property type="entry name" value="RIBOSOMALS19"/>
</dbReference>
<evidence type="ECO:0000256" key="4">
    <source>
        <dbReference type="ARBA" id="ARBA00022980"/>
    </source>
</evidence>
<dbReference type="NCBIfam" id="TIGR01050">
    <property type="entry name" value="rpsS_bact"/>
    <property type="match status" value="1"/>
</dbReference>
<evidence type="ECO:0000256" key="7">
    <source>
        <dbReference type="RuleBase" id="RU003485"/>
    </source>
</evidence>
<keyword evidence="2" id="KW-0699">rRNA-binding</keyword>
<dbReference type="AlphaFoldDB" id="A0A7G1MS77"/>
<geneLocation type="plastid" evidence="8"/>
<evidence type="ECO:0000256" key="1">
    <source>
        <dbReference type="ARBA" id="ARBA00007345"/>
    </source>
</evidence>
<evidence type="ECO:0000256" key="6">
    <source>
        <dbReference type="ARBA" id="ARBA00035253"/>
    </source>
</evidence>
<accession>A0A7G1MS77</accession>
<keyword evidence="4 7" id="KW-0689">Ribosomal protein</keyword>
<dbReference type="PROSITE" id="PS00323">
    <property type="entry name" value="RIBOSOMAL_S19"/>
    <property type="match status" value="1"/>
</dbReference>
<dbReference type="InterPro" id="IPR020934">
    <property type="entry name" value="Ribosomal_uS19_CS"/>
</dbReference>
<dbReference type="Gene3D" id="3.30.860.10">
    <property type="entry name" value="30s Ribosomal Protein S19, Chain A"/>
    <property type="match status" value="1"/>
</dbReference>
<dbReference type="PANTHER" id="PTHR11880">
    <property type="entry name" value="RIBOSOMAL PROTEIN S19P FAMILY MEMBER"/>
    <property type="match status" value="1"/>
</dbReference>
<sequence>MIHVNFKSPFIYYKLLKKQNFIRTQKKNISIKTWSRNSTILPCMLNTLFILYNGKKHFPILISEYFIGHKLGEFVLTKNFYSHIKKDKKITHLNKENENN</sequence>
<dbReference type="HAMAP" id="MF_00531">
    <property type="entry name" value="Ribosomal_uS19"/>
    <property type="match status" value="1"/>
</dbReference>
<dbReference type="InterPro" id="IPR002222">
    <property type="entry name" value="Ribosomal_uS19"/>
</dbReference>
<dbReference type="GO" id="GO:0003735">
    <property type="term" value="F:structural constituent of ribosome"/>
    <property type="evidence" value="ECO:0007669"/>
    <property type="project" value="InterPro"/>
</dbReference>
<comment type="similarity">
    <text evidence="1 7">Belongs to the universal ribosomal protein uS19 family.</text>
</comment>
<dbReference type="PIRSF" id="PIRSF002144">
    <property type="entry name" value="Ribosomal_S19"/>
    <property type="match status" value="1"/>
</dbReference>
<proteinExistence type="inferred from homology"/>
<dbReference type="Pfam" id="PF00203">
    <property type="entry name" value="Ribosomal_S19"/>
    <property type="match status" value="1"/>
</dbReference>
<protein>
    <recommendedName>
        <fullName evidence="6">Small ribosomal subunit protein uS19c</fullName>
    </recommendedName>
</protein>
<gene>
    <name evidence="8" type="primary">rps19</name>
</gene>
<evidence type="ECO:0000256" key="2">
    <source>
        <dbReference type="ARBA" id="ARBA00022730"/>
    </source>
</evidence>
<dbReference type="PANTHER" id="PTHR11880:SF8">
    <property type="entry name" value="SMALL RIBOSOMAL SUBUNIT PROTEIN US19M"/>
    <property type="match status" value="1"/>
</dbReference>
<dbReference type="GO" id="GO:0019843">
    <property type="term" value="F:rRNA binding"/>
    <property type="evidence" value="ECO:0007669"/>
    <property type="project" value="UniProtKB-KW"/>
</dbReference>
<evidence type="ECO:0000256" key="3">
    <source>
        <dbReference type="ARBA" id="ARBA00022884"/>
    </source>
</evidence>
<dbReference type="InterPro" id="IPR023575">
    <property type="entry name" value="Ribosomal_uS19_SF"/>
</dbReference>
<keyword evidence="5 7" id="KW-0687">Ribonucleoprotein</keyword>
<keyword evidence="3" id="KW-0694">RNA-binding</keyword>
<dbReference type="InterPro" id="IPR005732">
    <property type="entry name" value="Ribosomal_uS19_bac-type"/>
</dbReference>
<dbReference type="GO" id="GO:0000028">
    <property type="term" value="P:ribosomal small subunit assembly"/>
    <property type="evidence" value="ECO:0007669"/>
    <property type="project" value="TreeGrafter"/>
</dbReference>
<dbReference type="EMBL" id="LC580440">
    <property type="protein sequence ID" value="BCL05896.1"/>
    <property type="molecule type" value="Genomic_DNA"/>
</dbReference>
<reference evidence="8" key="1">
    <citation type="submission" date="2020-09" db="EMBL/GenBank/DDBJ databases">
        <title>Highly reduced plastid genomes of the non-photosynthetic dictyochophyceans Pteridomonas spp. (Ochrophyta, SAR).</title>
        <authorList>
            <person name="Kayama M."/>
            <person name="Kamikawa R."/>
        </authorList>
    </citation>
    <scope>NUCLEOTIDE SEQUENCE</scope>
    <source>
        <strain evidence="8">YPF1301</strain>
    </source>
</reference>